<gene>
    <name evidence="10" type="primary">plsY</name>
    <name evidence="11" type="ORF">GF359_08740</name>
</gene>
<evidence type="ECO:0000256" key="9">
    <source>
        <dbReference type="ARBA" id="ARBA00023264"/>
    </source>
</evidence>
<feature type="transmembrane region" description="Helical" evidence="10">
    <location>
        <begin position="116"/>
        <end position="140"/>
    </location>
</feature>
<name>A0A9D5KA62_UNCW3</name>
<evidence type="ECO:0000256" key="5">
    <source>
        <dbReference type="ARBA" id="ARBA00022989"/>
    </source>
</evidence>
<dbReference type="SMART" id="SM01207">
    <property type="entry name" value="G3P_acyltransf"/>
    <property type="match status" value="1"/>
</dbReference>
<keyword evidence="9 10" id="KW-1208">Phospholipid metabolism</keyword>
<evidence type="ECO:0000256" key="1">
    <source>
        <dbReference type="ARBA" id="ARBA00022475"/>
    </source>
</evidence>
<evidence type="ECO:0000256" key="6">
    <source>
        <dbReference type="ARBA" id="ARBA00023098"/>
    </source>
</evidence>
<evidence type="ECO:0000256" key="2">
    <source>
        <dbReference type="ARBA" id="ARBA00022516"/>
    </source>
</evidence>
<keyword evidence="6 10" id="KW-0443">Lipid metabolism</keyword>
<keyword evidence="7 10" id="KW-0472">Membrane</keyword>
<proteinExistence type="inferred from homology"/>
<dbReference type="GO" id="GO:0008654">
    <property type="term" value="P:phospholipid biosynthetic process"/>
    <property type="evidence" value="ECO:0007669"/>
    <property type="project" value="UniProtKB-UniRule"/>
</dbReference>
<keyword evidence="3 10" id="KW-0808">Transferase</keyword>
<comment type="similarity">
    <text evidence="10">Belongs to the PlsY family.</text>
</comment>
<dbReference type="Pfam" id="PF02660">
    <property type="entry name" value="G3P_acyltransf"/>
    <property type="match status" value="1"/>
</dbReference>
<sequence>MSTELLNCIMWTGAGFLSGSLMFAYWGGWLFLNKDIRDYGTGNPGAVSAWKAGGWKIGVPTGILDLAKGLVPVGLAIWSFGVSGWYLVPVALAPILGHAFTPFLKFKGGRATAVTLGVWTAITVWEGMLVLGIIIGLIYAVIENSAWANILGMLGFLAYLLVVGIFIRGLELSILAIWAGNTGVMVIKHWHGFFEPVKPRSYVVRLFRKAS</sequence>
<evidence type="ECO:0000313" key="12">
    <source>
        <dbReference type="Proteomes" id="UP000630660"/>
    </source>
</evidence>
<keyword evidence="8 10" id="KW-0594">Phospholipid biosynthesis</keyword>
<keyword evidence="2 10" id="KW-0444">Lipid biosynthesis</keyword>
<evidence type="ECO:0000256" key="7">
    <source>
        <dbReference type="ARBA" id="ARBA00023136"/>
    </source>
</evidence>
<evidence type="ECO:0000256" key="3">
    <source>
        <dbReference type="ARBA" id="ARBA00022679"/>
    </source>
</evidence>
<comment type="catalytic activity">
    <reaction evidence="10">
        <text>an acyl phosphate + sn-glycerol 3-phosphate = a 1-acyl-sn-glycero-3-phosphate + phosphate</text>
        <dbReference type="Rhea" id="RHEA:34075"/>
        <dbReference type="ChEBI" id="CHEBI:43474"/>
        <dbReference type="ChEBI" id="CHEBI:57597"/>
        <dbReference type="ChEBI" id="CHEBI:57970"/>
        <dbReference type="ChEBI" id="CHEBI:59918"/>
        <dbReference type="EC" id="2.3.1.275"/>
    </reaction>
</comment>
<comment type="pathway">
    <text evidence="10">Lipid metabolism; phospholipid metabolism.</text>
</comment>
<evidence type="ECO:0000256" key="4">
    <source>
        <dbReference type="ARBA" id="ARBA00022692"/>
    </source>
</evidence>
<dbReference type="GO" id="GO:0043772">
    <property type="term" value="F:acyl-phosphate glycerol-3-phosphate acyltransferase activity"/>
    <property type="evidence" value="ECO:0007669"/>
    <property type="project" value="UniProtKB-UniRule"/>
</dbReference>
<accession>A0A9D5KA62</accession>
<keyword evidence="1 10" id="KW-1003">Cell membrane</keyword>
<feature type="transmembrane region" description="Helical" evidence="10">
    <location>
        <begin position="9"/>
        <end position="32"/>
    </location>
</feature>
<feature type="transmembrane region" description="Helical" evidence="10">
    <location>
        <begin position="84"/>
        <end position="104"/>
    </location>
</feature>
<dbReference type="Proteomes" id="UP000630660">
    <property type="component" value="Unassembled WGS sequence"/>
</dbReference>
<dbReference type="EMBL" id="WJKJ01000293">
    <property type="protein sequence ID" value="MBD3365287.1"/>
    <property type="molecule type" value="Genomic_DNA"/>
</dbReference>
<feature type="transmembrane region" description="Helical" evidence="10">
    <location>
        <begin position="146"/>
        <end position="167"/>
    </location>
</feature>
<comment type="caution">
    <text evidence="11">The sequence shown here is derived from an EMBL/GenBank/DDBJ whole genome shotgun (WGS) entry which is preliminary data.</text>
</comment>
<dbReference type="HAMAP" id="MF_01043">
    <property type="entry name" value="PlsY"/>
    <property type="match status" value="1"/>
</dbReference>
<dbReference type="PANTHER" id="PTHR30309">
    <property type="entry name" value="INNER MEMBRANE PROTEIN YGIH"/>
    <property type="match status" value="1"/>
</dbReference>
<evidence type="ECO:0000256" key="10">
    <source>
        <dbReference type="HAMAP-Rule" id="MF_01043"/>
    </source>
</evidence>
<dbReference type="GO" id="GO:0005886">
    <property type="term" value="C:plasma membrane"/>
    <property type="evidence" value="ECO:0007669"/>
    <property type="project" value="UniProtKB-SubCell"/>
</dbReference>
<comment type="subcellular location">
    <subcellularLocation>
        <location evidence="10">Cell membrane</location>
        <topology evidence="10">Multi-pass membrane protein</topology>
    </subcellularLocation>
</comment>
<dbReference type="AlphaFoldDB" id="A0A9D5KA62"/>
<dbReference type="PANTHER" id="PTHR30309:SF1">
    <property type="entry name" value="GLYCEROL-3-PHOSPHATE ACYLTRANSFERASE 1"/>
    <property type="match status" value="1"/>
</dbReference>
<dbReference type="InterPro" id="IPR003811">
    <property type="entry name" value="G3P_acylTferase_PlsY"/>
</dbReference>
<reference evidence="11" key="1">
    <citation type="submission" date="2019-11" db="EMBL/GenBank/DDBJ databases">
        <title>Microbial mats filling the niche in hypersaline microbial mats.</title>
        <authorList>
            <person name="Wong H.L."/>
            <person name="Macleod F.I."/>
            <person name="White R.A. III"/>
            <person name="Burns B.P."/>
        </authorList>
    </citation>
    <scope>NUCLEOTIDE SEQUENCE</scope>
    <source>
        <strain evidence="11">Bin_327</strain>
    </source>
</reference>
<evidence type="ECO:0000256" key="8">
    <source>
        <dbReference type="ARBA" id="ARBA00023209"/>
    </source>
</evidence>
<comment type="function">
    <text evidence="10">Catalyzes the transfer of an acyl group from acyl-phosphate (acyl-PO(4)) to glycerol-3-phosphate (G3P) to form lysophosphatidic acid (LPA). This enzyme utilizes acyl-phosphate as fatty acyl donor, but not acyl-CoA or acyl-ACP.</text>
</comment>
<keyword evidence="5 10" id="KW-1133">Transmembrane helix</keyword>
<protein>
    <recommendedName>
        <fullName evidence="10">Glycerol-3-phosphate acyltransferase</fullName>
    </recommendedName>
    <alternativeName>
        <fullName evidence="10">Acyl-PO4 G3P acyltransferase</fullName>
    </alternativeName>
    <alternativeName>
        <fullName evidence="10">Acyl-phosphate--glycerol-3-phosphate acyltransferase</fullName>
    </alternativeName>
    <alternativeName>
        <fullName evidence="10">G3P acyltransferase</fullName>
        <shortName evidence="10">GPAT</shortName>
        <ecNumber evidence="10">2.3.1.275</ecNumber>
    </alternativeName>
    <alternativeName>
        <fullName evidence="10">Lysophosphatidic acid synthase</fullName>
        <shortName evidence="10">LPA synthase</shortName>
    </alternativeName>
</protein>
<comment type="subunit">
    <text evidence="10">Probably interacts with PlsX.</text>
</comment>
<evidence type="ECO:0000313" key="11">
    <source>
        <dbReference type="EMBL" id="MBD3365287.1"/>
    </source>
</evidence>
<keyword evidence="4 10" id="KW-0812">Transmembrane</keyword>
<dbReference type="EC" id="2.3.1.275" evidence="10"/>
<organism evidence="11 12">
    <name type="scientific">candidate division WOR-3 bacterium</name>
    <dbReference type="NCBI Taxonomy" id="2052148"/>
    <lineage>
        <taxon>Bacteria</taxon>
        <taxon>Bacteria division WOR-3</taxon>
    </lineage>
</organism>